<keyword evidence="10 12" id="KW-0739">Sodium transport</keyword>
<evidence type="ECO:0000256" key="3">
    <source>
        <dbReference type="ARBA" id="ARBA00022448"/>
    </source>
</evidence>
<comment type="subcellular location">
    <subcellularLocation>
        <location evidence="1">Membrane</location>
        <topology evidence="1">Multi-pass membrane protein</topology>
    </subcellularLocation>
</comment>
<evidence type="ECO:0000256" key="6">
    <source>
        <dbReference type="ARBA" id="ARBA00022989"/>
    </source>
</evidence>
<evidence type="ECO:0000256" key="7">
    <source>
        <dbReference type="ARBA" id="ARBA00023053"/>
    </source>
</evidence>
<keyword evidence="14" id="KW-1185">Reference proteome</keyword>
<sequence>MVVVGINSRNKTTPEINDAEKMENPKWTIKQKCAECFKGPRNFIKTLIMIICVAAVCQQISACVRKMIDIPVTTYTHFDFNKTLLYPSVTFCRDPPYKFGKMHDYDLYGHPFYVNAWENFNFANNSLDHLWEDITFNETDIFLAAGLDGLPKNIEISPTMGIAQGRCYTLIPKILSTETPSHRGYSVTLQHTQEDIDTTISRIPPGYHVYIHYTKEPFTEVTVYNGGLVDSLYVNVGETLQVKLKVDKYLMISDADNPCTTEVNYSTNACTTRYVWDLVGKAAGCSGPWMQSDLPRCSNYSSMKTLISTYLGLYQAHKCPECLRTCQTYLYNGYVADRQKQYTWDPHTSKLVKLRDYKADSSLQTQVFLYFNSMMVSVYEERYNYDGNMLLSDIGGSVGFLLGLSVIGLLDVCSKTWFIFVDPLIESKKKEEVDPSCDTADLKSKQECIEKWNLKTNN</sequence>
<dbReference type="Pfam" id="PF00858">
    <property type="entry name" value="ASC"/>
    <property type="match status" value="1"/>
</dbReference>
<dbReference type="OrthoDB" id="7939651at2759"/>
<evidence type="ECO:0000256" key="5">
    <source>
        <dbReference type="ARBA" id="ARBA00022692"/>
    </source>
</evidence>
<keyword evidence="3 12" id="KW-0813">Transport</keyword>
<keyword evidence="11 12" id="KW-0407">Ion channel</keyword>
<evidence type="ECO:0000256" key="9">
    <source>
        <dbReference type="ARBA" id="ARBA00023136"/>
    </source>
</evidence>
<gene>
    <name evidence="13" type="ORF">APLA_LOCUS17641</name>
</gene>
<evidence type="ECO:0000256" key="4">
    <source>
        <dbReference type="ARBA" id="ARBA00022461"/>
    </source>
</evidence>
<proteinExistence type="inferred from homology"/>
<evidence type="ECO:0000313" key="14">
    <source>
        <dbReference type="Proteomes" id="UP000494106"/>
    </source>
</evidence>
<dbReference type="InterPro" id="IPR001873">
    <property type="entry name" value="ENaC"/>
</dbReference>
<keyword evidence="6" id="KW-1133">Transmembrane helix</keyword>
<dbReference type="GO" id="GO:0015280">
    <property type="term" value="F:ligand-gated sodium channel activity"/>
    <property type="evidence" value="ECO:0007669"/>
    <property type="project" value="TreeGrafter"/>
</dbReference>
<dbReference type="PANTHER" id="PTHR11690:SF248">
    <property type="entry name" value="PICKPOCKET 17, ISOFORM A"/>
    <property type="match status" value="1"/>
</dbReference>
<keyword evidence="4 12" id="KW-0894">Sodium channel</keyword>
<evidence type="ECO:0000256" key="12">
    <source>
        <dbReference type="RuleBase" id="RU000679"/>
    </source>
</evidence>
<dbReference type="PANTHER" id="PTHR11690">
    <property type="entry name" value="AMILORIDE-SENSITIVE SODIUM CHANNEL-RELATED"/>
    <property type="match status" value="1"/>
</dbReference>
<protein>
    <submittedName>
        <fullName evidence="13">Uncharacterized protein</fullName>
    </submittedName>
</protein>
<evidence type="ECO:0000256" key="10">
    <source>
        <dbReference type="ARBA" id="ARBA00023201"/>
    </source>
</evidence>
<dbReference type="GO" id="GO:0005886">
    <property type="term" value="C:plasma membrane"/>
    <property type="evidence" value="ECO:0007669"/>
    <property type="project" value="TreeGrafter"/>
</dbReference>
<keyword evidence="8 12" id="KW-0406">Ion transport</keyword>
<dbReference type="EMBL" id="CADEBC010000858">
    <property type="protein sequence ID" value="CAB3261083.1"/>
    <property type="molecule type" value="Genomic_DNA"/>
</dbReference>
<reference evidence="13 14" key="1">
    <citation type="submission" date="2020-04" db="EMBL/GenBank/DDBJ databases">
        <authorList>
            <person name="Wallbank WR R."/>
            <person name="Pardo Diaz C."/>
            <person name="Kozak K."/>
            <person name="Martin S."/>
            <person name="Jiggins C."/>
            <person name="Moest M."/>
            <person name="Warren A I."/>
            <person name="Byers J.R.P. K."/>
            <person name="Montejo-Kovacevich G."/>
            <person name="Yen C E."/>
        </authorList>
    </citation>
    <scope>NUCLEOTIDE SEQUENCE [LARGE SCALE GENOMIC DNA]</scope>
</reference>
<dbReference type="PRINTS" id="PR01078">
    <property type="entry name" value="AMINACHANNEL"/>
</dbReference>
<evidence type="ECO:0000256" key="1">
    <source>
        <dbReference type="ARBA" id="ARBA00004141"/>
    </source>
</evidence>
<keyword evidence="9" id="KW-0472">Membrane</keyword>
<dbReference type="Proteomes" id="UP000494106">
    <property type="component" value="Unassembled WGS sequence"/>
</dbReference>
<evidence type="ECO:0000256" key="2">
    <source>
        <dbReference type="ARBA" id="ARBA00007193"/>
    </source>
</evidence>
<accession>A0A8S1BLG9</accession>
<keyword evidence="5 12" id="KW-0812">Transmembrane</keyword>
<organism evidence="13 14">
    <name type="scientific">Arctia plantaginis</name>
    <name type="common">Wood tiger moth</name>
    <name type="synonym">Phalaena plantaginis</name>
    <dbReference type="NCBI Taxonomy" id="874455"/>
    <lineage>
        <taxon>Eukaryota</taxon>
        <taxon>Metazoa</taxon>
        <taxon>Ecdysozoa</taxon>
        <taxon>Arthropoda</taxon>
        <taxon>Hexapoda</taxon>
        <taxon>Insecta</taxon>
        <taxon>Pterygota</taxon>
        <taxon>Neoptera</taxon>
        <taxon>Endopterygota</taxon>
        <taxon>Lepidoptera</taxon>
        <taxon>Glossata</taxon>
        <taxon>Ditrysia</taxon>
        <taxon>Noctuoidea</taxon>
        <taxon>Erebidae</taxon>
        <taxon>Arctiinae</taxon>
        <taxon>Arctia</taxon>
    </lineage>
</organism>
<dbReference type="Gene3D" id="1.10.287.770">
    <property type="entry name" value="YojJ-like"/>
    <property type="match status" value="1"/>
</dbReference>
<evidence type="ECO:0000313" key="13">
    <source>
        <dbReference type="EMBL" id="CAB3261083.1"/>
    </source>
</evidence>
<evidence type="ECO:0000256" key="11">
    <source>
        <dbReference type="ARBA" id="ARBA00023303"/>
    </source>
</evidence>
<keyword evidence="7" id="KW-0915">Sodium</keyword>
<dbReference type="AlphaFoldDB" id="A0A8S1BLG9"/>
<evidence type="ECO:0000256" key="8">
    <source>
        <dbReference type="ARBA" id="ARBA00023065"/>
    </source>
</evidence>
<name>A0A8S1BLG9_ARCPL</name>
<comment type="caution">
    <text evidence="13">The sequence shown here is derived from an EMBL/GenBank/DDBJ whole genome shotgun (WGS) entry which is preliminary data.</text>
</comment>
<comment type="similarity">
    <text evidence="2 12">Belongs to the amiloride-sensitive sodium channel (TC 1.A.6) family.</text>
</comment>